<evidence type="ECO:0000259" key="1">
    <source>
        <dbReference type="Pfam" id="PF01638"/>
    </source>
</evidence>
<dbReference type="RefSeq" id="WP_012192937.1">
    <property type="nucleotide sequence ID" value="NZ_CP026606.1"/>
</dbReference>
<organism evidence="2 3">
    <name type="scientific">Methanococcus maripaludis</name>
    <name type="common">Methanococcus deltae</name>
    <dbReference type="NCBI Taxonomy" id="39152"/>
    <lineage>
        <taxon>Archaea</taxon>
        <taxon>Methanobacteriati</taxon>
        <taxon>Methanobacteriota</taxon>
        <taxon>Methanomada group</taxon>
        <taxon>Methanococci</taxon>
        <taxon>Methanococcales</taxon>
        <taxon>Methanococcaceae</taxon>
        <taxon>Methanococcus</taxon>
    </lineage>
</organism>
<dbReference type="InterPro" id="IPR036388">
    <property type="entry name" value="WH-like_DNA-bd_sf"/>
</dbReference>
<sequence length="100" mass="11743">MLLKLIAKTHASEIIKSLEKNDELHFGGICKYVEGHKNSINRILQELYDEGIVEKREENYSPKISKSYYKLTDFGKEVSKIIDQLEVLEHRYYEAKNKPL</sequence>
<dbReference type="InterPro" id="IPR002577">
    <property type="entry name" value="HTH_HxlR"/>
</dbReference>
<gene>
    <name evidence="2" type="ORF">MMJJ_08790</name>
</gene>
<dbReference type="KEGG" id="mmad:MMJJ_08790"/>
<evidence type="ECO:0000313" key="2">
    <source>
        <dbReference type="EMBL" id="AVB76289.1"/>
    </source>
</evidence>
<dbReference type="Gene3D" id="1.10.10.10">
    <property type="entry name" value="Winged helix-like DNA-binding domain superfamily/Winged helix DNA-binding domain"/>
    <property type="match status" value="1"/>
</dbReference>
<reference evidence="3" key="1">
    <citation type="journal article" date="2018" name="Genome Announc.">
        <title>Complete Genome Sequence of the Methanococcus maripaludis Type Strain JJ (DSM 2067), a Model for Selenoprotein Synthesis in Archaea.</title>
        <authorList>
            <person name="Poehlein A."/>
            <person name="Heym D."/>
            <person name="Quitzke V."/>
            <person name="Fersch J."/>
            <person name="Daniel R."/>
            <person name="Rother M."/>
        </authorList>
    </citation>
    <scope>NUCLEOTIDE SEQUENCE [LARGE SCALE GENOMIC DNA]</scope>
    <source>
        <strain evidence="3">DSM 2067</strain>
    </source>
</reference>
<accession>A0A2L1CAD0</accession>
<evidence type="ECO:0000313" key="3">
    <source>
        <dbReference type="Proteomes" id="UP000239462"/>
    </source>
</evidence>
<name>A0A2L1CAD0_METMI</name>
<dbReference type="Pfam" id="PF01638">
    <property type="entry name" value="HxlR"/>
    <property type="match status" value="1"/>
</dbReference>
<protein>
    <recommendedName>
        <fullName evidence="1">HTH hxlR-type domain-containing protein</fullName>
    </recommendedName>
</protein>
<dbReference type="AlphaFoldDB" id="A0A2L1CAD0"/>
<proteinExistence type="predicted"/>
<feature type="domain" description="HTH hxlR-type" evidence="1">
    <location>
        <begin position="41"/>
        <end position="95"/>
    </location>
</feature>
<dbReference type="Proteomes" id="UP000239462">
    <property type="component" value="Chromosome"/>
</dbReference>
<dbReference type="SUPFAM" id="SSF46785">
    <property type="entry name" value="Winged helix' DNA-binding domain"/>
    <property type="match status" value="1"/>
</dbReference>
<dbReference type="GeneID" id="36101967"/>
<dbReference type="InterPro" id="IPR036390">
    <property type="entry name" value="WH_DNA-bd_sf"/>
</dbReference>
<dbReference type="EMBL" id="CP026606">
    <property type="protein sequence ID" value="AVB76289.1"/>
    <property type="molecule type" value="Genomic_DNA"/>
</dbReference>